<name>X1APM1_9ZZZZ</name>
<comment type="caution">
    <text evidence="1">The sequence shown here is derived from an EMBL/GenBank/DDBJ whole genome shotgun (WGS) entry which is preliminary data.</text>
</comment>
<proteinExistence type="predicted"/>
<accession>X1APM1</accession>
<sequence>MEKWFIIYEVIENRLTMGKDLNEIPSSPQKTEKKAEEFLDNHAEKGKAYTILPVYQDFDEEPPF</sequence>
<reference evidence="1" key="1">
    <citation type="journal article" date="2014" name="Front. Microbiol.">
        <title>High frequency of phylogenetically diverse reductive dehalogenase-homologous genes in deep subseafloor sedimentary metagenomes.</title>
        <authorList>
            <person name="Kawai M."/>
            <person name="Futagami T."/>
            <person name="Toyoda A."/>
            <person name="Takaki Y."/>
            <person name="Nishi S."/>
            <person name="Hori S."/>
            <person name="Arai W."/>
            <person name="Tsubouchi T."/>
            <person name="Morono Y."/>
            <person name="Uchiyama I."/>
            <person name="Ito T."/>
            <person name="Fujiyama A."/>
            <person name="Inagaki F."/>
            <person name="Takami H."/>
        </authorList>
    </citation>
    <scope>NUCLEOTIDE SEQUENCE</scope>
    <source>
        <strain evidence="1">Expedition CK06-06</strain>
    </source>
</reference>
<dbReference type="AlphaFoldDB" id="X1APM1"/>
<evidence type="ECO:0000313" key="1">
    <source>
        <dbReference type="EMBL" id="GAG84694.1"/>
    </source>
</evidence>
<gene>
    <name evidence="1" type="ORF">S01H4_26415</name>
</gene>
<dbReference type="EMBL" id="BART01012735">
    <property type="protein sequence ID" value="GAG84694.1"/>
    <property type="molecule type" value="Genomic_DNA"/>
</dbReference>
<protein>
    <submittedName>
        <fullName evidence="1">Uncharacterized protein</fullName>
    </submittedName>
</protein>
<organism evidence="1">
    <name type="scientific">marine sediment metagenome</name>
    <dbReference type="NCBI Taxonomy" id="412755"/>
    <lineage>
        <taxon>unclassified sequences</taxon>
        <taxon>metagenomes</taxon>
        <taxon>ecological metagenomes</taxon>
    </lineage>
</organism>